<protein>
    <recommendedName>
        <fullName evidence="8">Cd(2+)-exporting ATPase</fullName>
        <ecNumber evidence="8">7.2.2.21</ecNumber>
    </recommendedName>
</protein>
<keyword evidence="3" id="KW-0104">Cadmium</keyword>
<dbReference type="SFLD" id="SFLDG00002">
    <property type="entry name" value="C1.7:_P-type_atpase_like"/>
    <property type="match status" value="1"/>
</dbReference>
<dbReference type="Gene3D" id="2.70.150.10">
    <property type="entry name" value="Calcium-transporting ATPase, cytoplasmic transduction domain A"/>
    <property type="match status" value="1"/>
</dbReference>
<reference evidence="12" key="2">
    <citation type="journal article" date="2021" name="PeerJ">
        <title>Extensive microbial diversity within the chicken gut microbiome revealed by metagenomics and culture.</title>
        <authorList>
            <person name="Gilroy R."/>
            <person name="Ravi A."/>
            <person name="Getino M."/>
            <person name="Pursley I."/>
            <person name="Horton D.L."/>
            <person name="Alikhan N.F."/>
            <person name="Baker D."/>
            <person name="Gharbi K."/>
            <person name="Hall N."/>
            <person name="Watson M."/>
            <person name="Adriaenssens E.M."/>
            <person name="Foster-Nyarko E."/>
            <person name="Jarju S."/>
            <person name="Secka A."/>
            <person name="Antonio M."/>
            <person name="Oren A."/>
            <person name="Chaudhuri R.R."/>
            <person name="La Ragione R."/>
            <person name="Hildebrand F."/>
            <person name="Pallen M.J."/>
        </authorList>
    </citation>
    <scope>NUCLEOTIDE SEQUENCE</scope>
    <source>
        <strain evidence="12">CHK176-22527</strain>
    </source>
</reference>
<keyword evidence="6" id="KW-1133">Transmembrane helix</keyword>
<comment type="subcellular location">
    <subcellularLocation>
        <location evidence="10">Cell membrane</location>
    </subcellularLocation>
    <subcellularLocation>
        <location evidence="1">Membrane</location>
        <topology evidence="1">Multi-pass membrane protein</topology>
    </subcellularLocation>
</comment>
<evidence type="ECO:0000259" key="11">
    <source>
        <dbReference type="Pfam" id="PF00122"/>
    </source>
</evidence>
<dbReference type="InterPro" id="IPR036412">
    <property type="entry name" value="HAD-like_sf"/>
</dbReference>
<evidence type="ECO:0000313" key="12">
    <source>
        <dbReference type="EMBL" id="HIT99763.1"/>
    </source>
</evidence>
<evidence type="ECO:0000256" key="3">
    <source>
        <dbReference type="ARBA" id="ARBA00022539"/>
    </source>
</evidence>
<dbReference type="EC" id="7.2.2.21" evidence="8"/>
<comment type="similarity">
    <text evidence="2 10">Belongs to the cation transport ATPase (P-type) (TC 3.A.3) family. Type IB subfamily.</text>
</comment>
<accession>A0A9D1HCL4</accession>
<dbReference type="GO" id="GO:0008551">
    <property type="term" value="F:P-type cadmium transporter activity"/>
    <property type="evidence" value="ECO:0007669"/>
    <property type="project" value="UniProtKB-EC"/>
</dbReference>
<dbReference type="GO" id="GO:0005886">
    <property type="term" value="C:plasma membrane"/>
    <property type="evidence" value="ECO:0007669"/>
    <property type="project" value="UniProtKB-SubCell"/>
</dbReference>
<dbReference type="InterPro" id="IPR027256">
    <property type="entry name" value="P-typ_ATPase_IB"/>
</dbReference>
<dbReference type="AlphaFoldDB" id="A0A9D1HCL4"/>
<evidence type="ECO:0000313" key="13">
    <source>
        <dbReference type="Proteomes" id="UP000824159"/>
    </source>
</evidence>
<evidence type="ECO:0000256" key="2">
    <source>
        <dbReference type="ARBA" id="ARBA00006024"/>
    </source>
</evidence>
<dbReference type="PROSITE" id="PS00154">
    <property type="entry name" value="ATPASE_E1_E2"/>
    <property type="match status" value="1"/>
</dbReference>
<dbReference type="Gene3D" id="3.40.1110.10">
    <property type="entry name" value="Calcium-transporting ATPase, cytoplasmic domain N"/>
    <property type="match status" value="1"/>
</dbReference>
<dbReference type="EMBL" id="DVLX01000074">
    <property type="protein sequence ID" value="HIT99763.1"/>
    <property type="molecule type" value="Genomic_DNA"/>
</dbReference>
<keyword evidence="4" id="KW-0812">Transmembrane</keyword>
<reference evidence="12" key="1">
    <citation type="submission" date="2020-10" db="EMBL/GenBank/DDBJ databases">
        <authorList>
            <person name="Gilroy R."/>
        </authorList>
    </citation>
    <scope>NUCLEOTIDE SEQUENCE</scope>
    <source>
        <strain evidence="12">CHK176-22527</strain>
    </source>
</reference>
<evidence type="ECO:0000256" key="1">
    <source>
        <dbReference type="ARBA" id="ARBA00004141"/>
    </source>
</evidence>
<keyword evidence="10" id="KW-0479">Metal-binding</keyword>
<evidence type="ECO:0000256" key="10">
    <source>
        <dbReference type="RuleBase" id="RU362081"/>
    </source>
</evidence>
<evidence type="ECO:0000256" key="6">
    <source>
        <dbReference type="ARBA" id="ARBA00022989"/>
    </source>
</evidence>
<dbReference type="InterPro" id="IPR008250">
    <property type="entry name" value="ATPase_P-typ_transduc_dom_A_sf"/>
</dbReference>
<keyword evidence="5" id="KW-1278">Translocase</keyword>
<evidence type="ECO:0000256" key="4">
    <source>
        <dbReference type="ARBA" id="ARBA00022692"/>
    </source>
</evidence>
<keyword evidence="7" id="KW-0472">Membrane</keyword>
<dbReference type="PRINTS" id="PR00119">
    <property type="entry name" value="CATATPASE"/>
</dbReference>
<evidence type="ECO:0000256" key="9">
    <source>
        <dbReference type="ARBA" id="ARBA00049338"/>
    </source>
</evidence>
<dbReference type="SUPFAM" id="SSF81653">
    <property type="entry name" value="Calcium ATPase, transduction domain A"/>
    <property type="match status" value="1"/>
</dbReference>
<dbReference type="Gene3D" id="3.40.50.1000">
    <property type="entry name" value="HAD superfamily/HAD-like"/>
    <property type="match status" value="1"/>
</dbReference>
<dbReference type="GO" id="GO:0046872">
    <property type="term" value="F:metal ion binding"/>
    <property type="evidence" value="ECO:0007669"/>
    <property type="project" value="UniProtKB-KW"/>
</dbReference>
<dbReference type="PANTHER" id="PTHR48085:SF5">
    <property type="entry name" value="CADMIUM_ZINC-TRANSPORTING ATPASE HMA4-RELATED"/>
    <property type="match status" value="1"/>
</dbReference>
<evidence type="ECO:0000256" key="8">
    <source>
        <dbReference type="ARBA" id="ARBA00039103"/>
    </source>
</evidence>
<organism evidence="12 13">
    <name type="scientific">Candidatus Allocopromorpha excrementavium</name>
    <dbReference type="NCBI Taxonomy" id="2840741"/>
    <lineage>
        <taxon>Bacteria</taxon>
        <taxon>Bacillati</taxon>
        <taxon>Bacillota</taxon>
        <taxon>Clostridia</taxon>
        <taxon>Eubacteriales</taxon>
        <taxon>Eubacteriaceae</taxon>
        <taxon>Eubacteriaceae incertae sedis</taxon>
        <taxon>Candidatus Allocopromorpha</taxon>
    </lineage>
</organism>
<dbReference type="InterPro" id="IPR051014">
    <property type="entry name" value="Cation_Transport_ATPase_IB"/>
</dbReference>
<dbReference type="Pfam" id="PF00122">
    <property type="entry name" value="E1-E2_ATPase"/>
    <property type="match status" value="1"/>
</dbReference>
<dbReference type="PRINTS" id="PR00120">
    <property type="entry name" value="HATPASE"/>
</dbReference>
<dbReference type="GO" id="GO:0005524">
    <property type="term" value="F:ATP binding"/>
    <property type="evidence" value="ECO:0007669"/>
    <property type="project" value="UniProtKB-UniRule"/>
</dbReference>
<gene>
    <name evidence="12" type="ORF">IAD12_05885</name>
</gene>
<dbReference type="PANTHER" id="PTHR48085">
    <property type="entry name" value="CADMIUM/ZINC-TRANSPORTING ATPASE HMA2-RELATED"/>
    <property type="match status" value="1"/>
</dbReference>
<keyword evidence="10" id="KW-0067">ATP-binding</keyword>
<sequence>MKYEIKHEIRGRLRVHFKQNRMTYEEADRLHYYLQKHPGILNAKVYERTADAVILFDGSRDEVAEYLNDFSYENSDVPKEVLETSNRRLSSEYQDKLLRKIFFRAVRRILLPYQARVVFVCFKALKYVMEGVRCLKAGKIEVPVLDAAAITTSIVRGNIKTAGSIMFLLGIGELLEDWTHKKSVSDLARSMSLNTDKVWLCKDGMQMLVPSDEVDPEDTVVVHMGNVIPFDGIISQGEAMVNQSAMTGEPLSVKKEKGGYVYAGTVLEEGELHIIVKEIKGSTRFEKIVEMIEDTDKLKSVSESRAEHIADKLVPYTLLGTAAAWLITRNAAKALAVLMVDFSCALKLAVPVSVLSAIREGNEHGIMIKGGKYMEAVADADTIVFDKTGTLTKAVPSVKSIVGFGESSEDEMLRIAACLEEHFPHSMARAVVDAAKARRLEHEEMHSKVKYIVAHGIASEIEGKKVIIGSRHFVFEDEKCRIPEGKEEVFDSLPSEYSHLYMAVDGILTAVICVEDPIREEAADVIAALKEEGIKKVVMMTGDSERAAAAIAKRVGVDEYYFEVLPEDKAEYIQKEKAGGGKVIMIGDGINDSPALSAADAGIAVSSGAEIAREISDITIDSDDLYSLVVLKKLSRMLMERID</sequence>
<evidence type="ECO:0000256" key="7">
    <source>
        <dbReference type="ARBA" id="ARBA00023136"/>
    </source>
</evidence>
<dbReference type="InterPro" id="IPR018303">
    <property type="entry name" value="ATPase_P-typ_P_site"/>
</dbReference>
<dbReference type="InterPro" id="IPR044492">
    <property type="entry name" value="P_typ_ATPase_HD_dom"/>
</dbReference>
<dbReference type="GO" id="GO:0016887">
    <property type="term" value="F:ATP hydrolysis activity"/>
    <property type="evidence" value="ECO:0007669"/>
    <property type="project" value="InterPro"/>
</dbReference>
<dbReference type="InterPro" id="IPR001757">
    <property type="entry name" value="P_typ_ATPase"/>
</dbReference>
<proteinExistence type="inferred from homology"/>
<keyword evidence="10" id="KW-0547">Nucleotide-binding</keyword>
<dbReference type="SFLD" id="SFLDF00027">
    <property type="entry name" value="p-type_atpase"/>
    <property type="match status" value="1"/>
</dbReference>
<dbReference type="SFLD" id="SFLDS00003">
    <property type="entry name" value="Haloacid_Dehalogenase"/>
    <property type="match status" value="1"/>
</dbReference>
<dbReference type="NCBIfam" id="TIGR01525">
    <property type="entry name" value="ATPase-IB_hvy"/>
    <property type="match status" value="1"/>
</dbReference>
<feature type="domain" description="P-type ATPase A" evidence="11">
    <location>
        <begin position="193"/>
        <end position="293"/>
    </location>
</feature>
<dbReference type="SUPFAM" id="SSF56784">
    <property type="entry name" value="HAD-like"/>
    <property type="match status" value="1"/>
</dbReference>
<feature type="non-terminal residue" evidence="12">
    <location>
        <position position="643"/>
    </location>
</feature>
<dbReference type="Pfam" id="PF00702">
    <property type="entry name" value="Hydrolase"/>
    <property type="match status" value="1"/>
</dbReference>
<name>A0A9D1HCL4_9FIRM</name>
<keyword evidence="10" id="KW-1003">Cell membrane</keyword>
<comment type="catalytic activity">
    <reaction evidence="9">
        <text>Cd(2+)(in) + ATP + H2O = Cd(2+)(out) + ADP + phosphate + H(+)</text>
        <dbReference type="Rhea" id="RHEA:12132"/>
        <dbReference type="ChEBI" id="CHEBI:15377"/>
        <dbReference type="ChEBI" id="CHEBI:15378"/>
        <dbReference type="ChEBI" id="CHEBI:30616"/>
        <dbReference type="ChEBI" id="CHEBI:43474"/>
        <dbReference type="ChEBI" id="CHEBI:48775"/>
        <dbReference type="ChEBI" id="CHEBI:456216"/>
        <dbReference type="EC" id="7.2.2.21"/>
    </reaction>
</comment>
<dbReference type="NCBIfam" id="TIGR01494">
    <property type="entry name" value="ATPase_P-type"/>
    <property type="match status" value="1"/>
</dbReference>
<evidence type="ECO:0000256" key="5">
    <source>
        <dbReference type="ARBA" id="ARBA00022967"/>
    </source>
</evidence>
<dbReference type="InterPro" id="IPR023299">
    <property type="entry name" value="ATPase_P-typ_cyto_dom_N"/>
</dbReference>
<dbReference type="InterPro" id="IPR059000">
    <property type="entry name" value="ATPase_P-type_domA"/>
</dbReference>
<dbReference type="Proteomes" id="UP000824159">
    <property type="component" value="Unassembled WGS sequence"/>
</dbReference>
<comment type="caution">
    <text evidence="12">The sequence shown here is derived from an EMBL/GenBank/DDBJ whole genome shotgun (WGS) entry which is preliminary data.</text>
</comment>
<dbReference type="InterPro" id="IPR023214">
    <property type="entry name" value="HAD_sf"/>
</dbReference>